<feature type="domain" description="DUF4143" evidence="2">
    <location>
        <begin position="203"/>
        <end position="367"/>
    </location>
</feature>
<dbReference type="PANTHER" id="PTHR43566:SF2">
    <property type="entry name" value="DUF4143 DOMAIN-CONTAINING PROTEIN"/>
    <property type="match status" value="1"/>
</dbReference>
<name>A0A917MSZ2_9MICC</name>
<evidence type="ECO:0000259" key="1">
    <source>
        <dbReference type="Pfam" id="PF13173"/>
    </source>
</evidence>
<organism evidence="3 4">
    <name type="scientific">Rothia aerolata</name>
    <dbReference type="NCBI Taxonomy" id="1812262"/>
    <lineage>
        <taxon>Bacteria</taxon>
        <taxon>Bacillati</taxon>
        <taxon>Actinomycetota</taxon>
        <taxon>Actinomycetes</taxon>
        <taxon>Micrococcales</taxon>
        <taxon>Micrococcaceae</taxon>
        <taxon>Rothia</taxon>
    </lineage>
</organism>
<proteinExistence type="predicted"/>
<comment type="caution">
    <text evidence="3">The sequence shown here is derived from an EMBL/GenBank/DDBJ whole genome shotgun (WGS) entry which is preliminary data.</text>
</comment>
<dbReference type="Pfam" id="PF13173">
    <property type="entry name" value="AAA_14"/>
    <property type="match status" value="1"/>
</dbReference>
<dbReference type="RefSeq" id="WP_188359534.1">
    <property type="nucleotide sequence ID" value="NZ_BMDC01000002.1"/>
</dbReference>
<evidence type="ECO:0000259" key="2">
    <source>
        <dbReference type="Pfam" id="PF13635"/>
    </source>
</evidence>
<sequence length="422" mass="46467">MDTKKHLGRDYQPRLIDAQIQQALNISGAVVIEGVRACGKTMTGLHHSNSSIFLDSAEAQALLAIDPAFALDGQAPHLIDEWQLHPEIWNQVRREVDFRGGFGEFILTGSAVPKDDETRHTGAGRFMRVRQRTLTWSERETPENPISLAELFNGTRLSPNTKREEIGTIISRLMQSGFPAQQGLAPAQSQILAQAYLEEITRTDLHRLENIRQSPAVLQNLLRALARCVAQEVNISTIRKDLLQVTPSISTDTVSHYITLLERVFAIETVSAWAPKLRSRARLRTNKKIHFADPSLAVAALNAGEKTLREDPETLGFVFESAAVHDLAVMAEALGGKIYHYRDSNGYEIDAVIELPDGRWGAFEIKLGVGHVEKGIESLQKAVAQIDASTPPAVMAVISGTGMTYTEPKSGVHTFPLSSLTI</sequence>
<accession>A0A917MSZ2</accession>
<gene>
    <name evidence="3" type="ORF">GCM10007359_12710</name>
</gene>
<evidence type="ECO:0000313" key="4">
    <source>
        <dbReference type="Proteomes" id="UP000600171"/>
    </source>
</evidence>
<keyword evidence="4" id="KW-1185">Reference proteome</keyword>
<reference evidence="3 4" key="1">
    <citation type="journal article" date="2014" name="Int. J. Syst. Evol. Microbiol.">
        <title>Complete genome sequence of Corynebacterium casei LMG S-19264T (=DSM 44701T), isolated from a smear-ripened cheese.</title>
        <authorList>
            <consortium name="US DOE Joint Genome Institute (JGI-PGF)"/>
            <person name="Walter F."/>
            <person name="Albersmeier A."/>
            <person name="Kalinowski J."/>
            <person name="Ruckert C."/>
        </authorList>
    </citation>
    <scope>NUCLEOTIDE SEQUENCE [LARGE SCALE GENOMIC DNA]</scope>
    <source>
        <strain evidence="3 4">CCM 8669</strain>
    </source>
</reference>
<dbReference type="AlphaFoldDB" id="A0A917MSZ2"/>
<protein>
    <submittedName>
        <fullName evidence="3">ATPase</fullName>
    </submittedName>
</protein>
<feature type="domain" description="AAA" evidence="1">
    <location>
        <begin position="29"/>
        <end position="138"/>
    </location>
</feature>
<dbReference type="EMBL" id="BMDC01000002">
    <property type="protein sequence ID" value="GGH62470.1"/>
    <property type="molecule type" value="Genomic_DNA"/>
</dbReference>
<dbReference type="InterPro" id="IPR025420">
    <property type="entry name" value="DUF4143"/>
</dbReference>
<dbReference type="PANTHER" id="PTHR43566">
    <property type="entry name" value="CONSERVED PROTEIN"/>
    <property type="match status" value="1"/>
</dbReference>
<dbReference type="Pfam" id="PF13635">
    <property type="entry name" value="DUF4143"/>
    <property type="match status" value="1"/>
</dbReference>
<evidence type="ECO:0000313" key="3">
    <source>
        <dbReference type="EMBL" id="GGH62470.1"/>
    </source>
</evidence>
<dbReference type="Proteomes" id="UP000600171">
    <property type="component" value="Unassembled WGS sequence"/>
</dbReference>
<dbReference type="InterPro" id="IPR041682">
    <property type="entry name" value="AAA_14"/>
</dbReference>